<gene>
    <name evidence="1" type="ORF">S01H1_54914</name>
</gene>
<proteinExistence type="predicted"/>
<protein>
    <submittedName>
        <fullName evidence="1">Uncharacterized protein</fullName>
    </submittedName>
</protein>
<dbReference type="AlphaFoldDB" id="X0W8Z7"/>
<name>X0W8Z7_9ZZZZ</name>
<accession>X0W8Z7</accession>
<dbReference type="EMBL" id="BARS01035661">
    <property type="protein sequence ID" value="GAG21058.1"/>
    <property type="molecule type" value="Genomic_DNA"/>
</dbReference>
<organism evidence="1">
    <name type="scientific">marine sediment metagenome</name>
    <dbReference type="NCBI Taxonomy" id="412755"/>
    <lineage>
        <taxon>unclassified sequences</taxon>
        <taxon>metagenomes</taxon>
        <taxon>ecological metagenomes</taxon>
    </lineage>
</organism>
<evidence type="ECO:0000313" key="1">
    <source>
        <dbReference type="EMBL" id="GAG21058.1"/>
    </source>
</evidence>
<sequence length="58" mass="6769">MECELKDIDGNLHKGKFIRISLAIWKPKRKAEPTLTLESEDNIINIPCRNIDWVFEAD</sequence>
<comment type="caution">
    <text evidence="1">The sequence shown here is derived from an EMBL/GenBank/DDBJ whole genome shotgun (WGS) entry which is preliminary data.</text>
</comment>
<reference evidence="1" key="1">
    <citation type="journal article" date="2014" name="Front. Microbiol.">
        <title>High frequency of phylogenetically diverse reductive dehalogenase-homologous genes in deep subseafloor sedimentary metagenomes.</title>
        <authorList>
            <person name="Kawai M."/>
            <person name="Futagami T."/>
            <person name="Toyoda A."/>
            <person name="Takaki Y."/>
            <person name="Nishi S."/>
            <person name="Hori S."/>
            <person name="Arai W."/>
            <person name="Tsubouchi T."/>
            <person name="Morono Y."/>
            <person name="Uchiyama I."/>
            <person name="Ito T."/>
            <person name="Fujiyama A."/>
            <person name="Inagaki F."/>
            <person name="Takami H."/>
        </authorList>
    </citation>
    <scope>NUCLEOTIDE SEQUENCE</scope>
    <source>
        <strain evidence="1">Expedition CK06-06</strain>
    </source>
</reference>